<proteinExistence type="inferred from homology"/>
<dbReference type="Gene3D" id="3.40.830.10">
    <property type="entry name" value="LigB-like"/>
    <property type="match status" value="1"/>
</dbReference>
<dbReference type="CDD" id="cd07361">
    <property type="entry name" value="MEMO_like"/>
    <property type="match status" value="1"/>
</dbReference>
<dbReference type="Pfam" id="PF01875">
    <property type="entry name" value="Memo"/>
    <property type="match status" value="1"/>
</dbReference>
<dbReference type="STRING" id="1249627.D779_2690"/>
<name>W9V5D3_9GAMM</name>
<dbReference type="PANTHER" id="PTHR11060">
    <property type="entry name" value="PROTEIN MEMO1"/>
    <property type="match status" value="1"/>
</dbReference>
<dbReference type="PATRIC" id="fig|1249627.3.peg.2855"/>
<dbReference type="eggNOG" id="COG1355">
    <property type="taxonomic scope" value="Bacteria"/>
</dbReference>
<dbReference type="OrthoDB" id="9782820at2"/>
<dbReference type="InterPro" id="IPR002737">
    <property type="entry name" value="MEMO1_fam"/>
</dbReference>
<comment type="similarity">
    <text evidence="1 2">Belongs to the MEMO1 family.</text>
</comment>
<dbReference type="PANTHER" id="PTHR11060:SF0">
    <property type="entry name" value="PROTEIN MEMO1"/>
    <property type="match status" value="1"/>
</dbReference>
<keyword evidence="4" id="KW-1185">Reference proteome</keyword>
<organism evidence="3 4">
    <name type="scientific">Imhoffiella purpurea</name>
    <dbReference type="NCBI Taxonomy" id="1249627"/>
    <lineage>
        <taxon>Bacteria</taxon>
        <taxon>Pseudomonadati</taxon>
        <taxon>Pseudomonadota</taxon>
        <taxon>Gammaproteobacteria</taxon>
        <taxon>Chromatiales</taxon>
        <taxon>Chromatiaceae</taxon>
        <taxon>Imhoffiella</taxon>
    </lineage>
</organism>
<protein>
    <recommendedName>
        <fullName evidence="2">MEMO1 family protein D779_2690</fullName>
    </recommendedName>
</protein>
<evidence type="ECO:0000313" key="3">
    <source>
        <dbReference type="EMBL" id="EXJ14549.1"/>
    </source>
</evidence>
<dbReference type="HAMAP" id="MF_00055">
    <property type="entry name" value="MEMO1"/>
    <property type="match status" value="1"/>
</dbReference>
<reference evidence="3 4" key="1">
    <citation type="submission" date="2012-11" db="EMBL/GenBank/DDBJ databases">
        <title>Genome assembly of Thiorhodococcus sp. AK35.</title>
        <authorList>
            <person name="Nupur N."/>
            <person name="Khatri I."/>
            <person name="Subramanian S."/>
            <person name="Pinnaka A."/>
        </authorList>
    </citation>
    <scope>NUCLEOTIDE SEQUENCE [LARGE SCALE GENOMIC DNA]</scope>
    <source>
        <strain evidence="3 4">AK35</strain>
    </source>
</reference>
<dbReference type="EMBL" id="AONC01000040">
    <property type="protein sequence ID" value="EXJ14549.1"/>
    <property type="molecule type" value="Genomic_DNA"/>
</dbReference>
<evidence type="ECO:0000256" key="1">
    <source>
        <dbReference type="ARBA" id="ARBA00006315"/>
    </source>
</evidence>
<accession>W9V5D3</accession>
<dbReference type="RefSeq" id="WP_043754989.1">
    <property type="nucleotide sequence ID" value="NZ_AONC01000040.1"/>
</dbReference>
<dbReference type="AlphaFoldDB" id="W9V5D3"/>
<sequence length="261" mass="28110">MSQIRQPAVADRFYPGDVAELEGMLDAYLSSAEVHAPPPKALIVPHAGYLYSGPVAASAYATLAPVSRILSRVVLLGPSHRVPLHGIATSLATAFATPLGLVQIDREAVERALRLAQVRPMEAAHALEHSLEVQLPFLQRVLDDFKLAPFVVGETSAEAVAKLLERLWGGPETLIVVSSDLSHYLDYDSANQIDRLTSAAIESLSPDDIGPDHACGRYPLRGLLVLARRLGLKVQRLDLRNSGDTAGTRDQVVGYGAYALH</sequence>
<dbReference type="NCBIfam" id="TIGR04336">
    <property type="entry name" value="AmmeMemoSam_B"/>
    <property type="match status" value="1"/>
</dbReference>
<evidence type="ECO:0000256" key="2">
    <source>
        <dbReference type="HAMAP-Rule" id="MF_00055"/>
    </source>
</evidence>
<dbReference type="Proteomes" id="UP000019460">
    <property type="component" value="Unassembled WGS sequence"/>
</dbReference>
<dbReference type="GO" id="GO:0051213">
    <property type="term" value="F:dioxygenase activity"/>
    <property type="evidence" value="ECO:0007669"/>
    <property type="project" value="UniProtKB-KW"/>
</dbReference>
<keyword evidence="3" id="KW-0223">Dioxygenase</keyword>
<gene>
    <name evidence="3" type="ORF">D779_2690</name>
</gene>
<comment type="caution">
    <text evidence="3">The sequence shown here is derived from an EMBL/GenBank/DDBJ whole genome shotgun (WGS) entry which is preliminary data.</text>
</comment>
<keyword evidence="3" id="KW-0560">Oxidoreductase</keyword>
<evidence type="ECO:0000313" key="4">
    <source>
        <dbReference type="Proteomes" id="UP000019460"/>
    </source>
</evidence>